<evidence type="ECO:0000256" key="5">
    <source>
        <dbReference type="PROSITE-ProRule" id="PRU00125"/>
    </source>
</evidence>
<name>A0A9P1GBR4_9DINO</name>
<dbReference type="GO" id="GO:0003779">
    <property type="term" value="F:actin binding"/>
    <property type="evidence" value="ECO:0007669"/>
    <property type="project" value="InterPro"/>
</dbReference>
<gene>
    <name evidence="9" type="ORF">C1SCF055_LOCUS33045</name>
</gene>
<dbReference type="CDD" id="cd08368">
    <property type="entry name" value="LIM"/>
    <property type="match status" value="1"/>
</dbReference>
<feature type="domain" description="LIM zinc-binding" evidence="7">
    <location>
        <begin position="60"/>
        <end position="118"/>
    </location>
</feature>
<reference evidence="9" key="1">
    <citation type="submission" date="2022-10" db="EMBL/GenBank/DDBJ databases">
        <authorList>
            <person name="Chen Y."/>
            <person name="Dougan E. K."/>
            <person name="Chan C."/>
            <person name="Rhodes N."/>
            <person name="Thang M."/>
        </authorList>
    </citation>
    <scope>NUCLEOTIDE SEQUENCE</scope>
</reference>
<dbReference type="Gene3D" id="1.10.950.10">
    <property type="entry name" value="Villin headpiece domain"/>
    <property type="match status" value="1"/>
</dbReference>
<feature type="compositionally biased region" description="Basic and acidic residues" evidence="6">
    <location>
        <begin position="296"/>
        <end position="314"/>
    </location>
</feature>
<dbReference type="OrthoDB" id="1112565at2759"/>
<organism evidence="9">
    <name type="scientific">Cladocopium goreaui</name>
    <dbReference type="NCBI Taxonomy" id="2562237"/>
    <lineage>
        <taxon>Eukaryota</taxon>
        <taxon>Sar</taxon>
        <taxon>Alveolata</taxon>
        <taxon>Dinophyceae</taxon>
        <taxon>Suessiales</taxon>
        <taxon>Symbiodiniaceae</taxon>
        <taxon>Cladocopium</taxon>
    </lineage>
</organism>
<dbReference type="Pfam" id="PF02209">
    <property type="entry name" value="VHP"/>
    <property type="match status" value="1"/>
</dbReference>
<dbReference type="GO" id="GO:0046872">
    <property type="term" value="F:metal ion binding"/>
    <property type="evidence" value="ECO:0007669"/>
    <property type="project" value="UniProtKB-KW"/>
</dbReference>
<sequence>MSERKRCGSCSKEIVGRGLCVEAVYFHPDCFCCDKCQKPLTGKFHKQDGQRICEACKGYSYCEACRKRIEGKETRSEGRVWHPECFKCTHCEQPIVGSFCRIDGALTCVACRDALTEKPKPKASPEELPKCRGCKQPIEEDESSILADKRDMFHERCFKCRKCAKALNSYVILEDRKFSYQDCPYFCDSCATAERAAARAADAERAAAQEAAGAATCAACGGACGANSEEDAFQLLDGRVLHVSCFKCSKCGATPLANGTGTLQMPLLRSKVEALLRGEYLCSACAPDPAPNGYPKEAKSEAKTPPKLEEEPTAPKEVPAPAPAVPAVLPARCGEPMTLEELRDADIWKARGIDASSREQMLSDADFQTAFGVTKEDFGKLAGWKRAQKKRELGLF</sequence>
<dbReference type="SMART" id="SM00132">
    <property type="entry name" value="LIM"/>
    <property type="match status" value="4"/>
</dbReference>
<evidence type="ECO:0000256" key="1">
    <source>
        <dbReference type="ARBA" id="ARBA00022723"/>
    </source>
</evidence>
<evidence type="ECO:0000256" key="6">
    <source>
        <dbReference type="SAM" id="MobiDB-lite"/>
    </source>
</evidence>
<dbReference type="Proteomes" id="UP001152797">
    <property type="component" value="Unassembled WGS sequence"/>
</dbReference>
<dbReference type="InterPro" id="IPR001781">
    <property type="entry name" value="Znf_LIM"/>
</dbReference>
<evidence type="ECO:0000256" key="2">
    <source>
        <dbReference type="ARBA" id="ARBA00022737"/>
    </source>
</evidence>
<dbReference type="EMBL" id="CAMXCT020004063">
    <property type="protein sequence ID" value="CAL1160870.1"/>
    <property type="molecule type" value="Genomic_DNA"/>
</dbReference>
<feature type="region of interest" description="Disordered" evidence="6">
    <location>
        <begin position="293"/>
        <end position="323"/>
    </location>
</feature>
<dbReference type="PROSITE" id="PS50023">
    <property type="entry name" value="LIM_DOMAIN_2"/>
    <property type="match status" value="3"/>
</dbReference>
<dbReference type="SUPFAM" id="SSF47050">
    <property type="entry name" value="VHP, Villin headpiece domain"/>
    <property type="match status" value="1"/>
</dbReference>
<feature type="domain" description="LIM zinc-binding" evidence="7">
    <location>
        <begin position="129"/>
        <end position="197"/>
    </location>
</feature>
<dbReference type="Pfam" id="PF00412">
    <property type="entry name" value="LIM"/>
    <property type="match status" value="3"/>
</dbReference>
<dbReference type="SUPFAM" id="SSF57716">
    <property type="entry name" value="Glucocorticoid receptor-like (DNA-binding domain)"/>
    <property type="match status" value="1"/>
</dbReference>
<keyword evidence="2" id="KW-0677">Repeat</keyword>
<keyword evidence="12" id="KW-1185">Reference proteome</keyword>
<dbReference type="InterPro" id="IPR036886">
    <property type="entry name" value="Villin_headpiece_dom_sf"/>
</dbReference>
<evidence type="ECO:0000256" key="4">
    <source>
        <dbReference type="ARBA" id="ARBA00023038"/>
    </source>
</evidence>
<proteinExistence type="predicted"/>
<accession>A0A9P1GBR4</accession>
<dbReference type="EMBL" id="CAMXCT010004063">
    <property type="protein sequence ID" value="CAI4007495.1"/>
    <property type="molecule type" value="Genomic_DNA"/>
</dbReference>
<keyword evidence="1 5" id="KW-0479">Metal-binding</keyword>
<protein>
    <submittedName>
        <fullName evidence="11">Dynein heavy chain, cytoplasmic</fullName>
    </submittedName>
</protein>
<dbReference type="GO" id="GO:0007010">
    <property type="term" value="P:cytoskeleton organization"/>
    <property type="evidence" value="ECO:0007669"/>
    <property type="project" value="InterPro"/>
</dbReference>
<reference evidence="10" key="2">
    <citation type="submission" date="2024-04" db="EMBL/GenBank/DDBJ databases">
        <authorList>
            <person name="Chen Y."/>
            <person name="Shah S."/>
            <person name="Dougan E. K."/>
            <person name="Thang M."/>
            <person name="Chan C."/>
        </authorList>
    </citation>
    <scope>NUCLEOTIDE SEQUENCE [LARGE SCALE GENOMIC DNA]</scope>
</reference>
<dbReference type="InterPro" id="IPR003128">
    <property type="entry name" value="Villin_headpiece"/>
</dbReference>
<dbReference type="PROSITE" id="PS00478">
    <property type="entry name" value="LIM_DOMAIN_1"/>
    <property type="match status" value="3"/>
</dbReference>
<keyword evidence="3 5" id="KW-0862">Zinc</keyword>
<dbReference type="Gene3D" id="2.10.110.10">
    <property type="entry name" value="Cysteine Rich Protein"/>
    <property type="match status" value="4"/>
</dbReference>
<dbReference type="EMBL" id="CAMXCT030004063">
    <property type="protein sequence ID" value="CAL4794807.1"/>
    <property type="molecule type" value="Genomic_DNA"/>
</dbReference>
<evidence type="ECO:0000313" key="10">
    <source>
        <dbReference type="EMBL" id="CAL1160870.1"/>
    </source>
</evidence>
<keyword evidence="4 5" id="KW-0440">LIM domain</keyword>
<feature type="domain" description="HP" evidence="8">
    <location>
        <begin position="331"/>
        <end position="396"/>
    </location>
</feature>
<dbReference type="AlphaFoldDB" id="A0A9P1GBR4"/>
<evidence type="ECO:0000313" key="12">
    <source>
        <dbReference type="Proteomes" id="UP001152797"/>
    </source>
</evidence>
<dbReference type="PANTHER" id="PTHR24205:SF16">
    <property type="entry name" value="GH01042P-RELATED"/>
    <property type="match status" value="1"/>
</dbReference>
<dbReference type="PANTHER" id="PTHR24205">
    <property type="entry name" value="FOUR AND A HALF LIM DOMAINS PROTEIN"/>
    <property type="match status" value="1"/>
</dbReference>
<dbReference type="SMART" id="SM00153">
    <property type="entry name" value="VHP"/>
    <property type="match status" value="1"/>
</dbReference>
<feature type="domain" description="LIM zinc-binding" evidence="7">
    <location>
        <begin position="5"/>
        <end position="59"/>
    </location>
</feature>
<evidence type="ECO:0000256" key="3">
    <source>
        <dbReference type="ARBA" id="ARBA00022833"/>
    </source>
</evidence>
<evidence type="ECO:0000313" key="11">
    <source>
        <dbReference type="EMBL" id="CAL4794807.1"/>
    </source>
</evidence>
<evidence type="ECO:0000259" key="8">
    <source>
        <dbReference type="PROSITE" id="PS51089"/>
    </source>
</evidence>
<evidence type="ECO:0000313" key="9">
    <source>
        <dbReference type="EMBL" id="CAI4007495.1"/>
    </source>
</evidence>
<dbReference type="PROSITE" id="PS51089">
    <property type="entry name" value="HP"/>
    <property type="match status" value="1"/>
</dbReference>
<comment type="caution">
    <text evidence="9">The sequence shown here is derived from an EMBL/GenBank/DDBJ whole genome shotgun (WGS) entry which is preliminary data.</text>
</comment>
<evidence type="ECO:0000259" key="7">
    <source>
        <dbReference type="PROSITE" id="PS50023"/>
    </source>
</evidence>